<evidence type="ECO:0000313" key="2">
    <source>
        <dbReference type="Proteomes" id="UP000199702"/>
    </source>
</evidence>
<proteinExistence type="predicted"/>
<sequence length="371" mass="42462">MKGKYYLLNVLFLTIFFFSCEDKNQKKINREIDIGICLGAPKFFTAHYPIVTACKNGGIIGGISDSNVGDNEGWTSCDSFQTIESDGDYPDSLHLEWTDKLNCKRFEKGVKLPSSIINSIINKELKKNLSYYNFGFKVNFAPGGNFCVFLNDIEIKRGVANFTEIDSNCVAQDGISKISTEYYNKVGLDFKNWEKSDPRYDLGLGYYTVDTNMVFGWAHLISKEGILTRNDNLYKSKEDEIYGGKIITYGNSYLTIQDLDSKSNKFQLPVLIQTYWYKEIGKSQIYKYTNVPLPKNFVKLYTTPYINPKNNKLTNYNHLIFGVEKDGVHCIIWLDGPGKREKLMRFEATDAIMSKDNNVYPGGYAKNIIYY</sequence>
<dbReference type="Pfam" id="PF11153">
    <property type="entry name" value="DUF2931"/>
    <property type="match status" value="1"/>
</dbReference>
<reference evidence="2" key="1">
    <citation type="submission" date="2016-10" db="EMBL/GenBank/DDBJ databases">
        <authorList>
            <person name="Varghese N."/>
            <person name="Submissions S."/>
        </authorList>
    </citation>
    <scope>NUCLEOTIDE SEQUENCE [LARGE SCALE GENOMIC DNA]</scope>
    <source>
        <strain evidence="2">DSM 17934</strain>
    </source>
</reference>
<organism evidence="1 2">
    <name type="scientific">Flavobacterium terrigena</name>
    <dbReference type="NCBI Taxonomy" id="402734"/>
    <lineage>
        <taxon>Bacteria</taxon>
        <taxon>Pseudomonadati</taxon>
        <taxon>Bacteroidota</taxon>
        <taxon>Flavobacteriia</taxon>
        <taxon>Flavobacteriales</taxon>
        <taxon>Flavobacteriaceae</taxon>
        <taxon>Flavobacterium</taxon>
    </lineage>
</organism>
<accession>A0A1H6SIG4</accession>
<name>A0A1H6SIG4_9FLAO</name>
<dbReference type="STRING" id="402734.SAMN05660918_1237"/>
<dbReference type="Proteomes" id="UP000199702">
    <property type="component" value="Unassembled WGS sequence"/>
</dbReference>
<keyword evidence="2" id="KW-1185">Reference proteome</keyword>
<gene>
    <name evidence="1" type="ORF">SAMN05660918_1237</name>
</gene>
<dbReference type="EMBL" id="FNYA01000002">
    <property type="protein sequence ID" value="SEI63810.1"/>
    <property type="molecule type" value="Genomic_DNA"/>
</dbReference>
<dbReference type="PROSITE" id="PS51257">
    <property type="entry name" value="PROKAR_LIPOPROTEIN"/>
    <property type="match status" value="1"/>
</dbReference>
<dbReference type="OrthoDB" id="5702951at2"/>
<protein>
    <submittedName>
        <fullName evidence="1">Uncharacterized protein</fullName>
    </submittedName>
</protein>
<evidence type="ECO:0000313" key="1">
    <source>
        <dbReference type="EMBL" id="SEI63810.1"/>
    </source>
</evidence>
<dbReference type="AlphaFoldDB" id="A0A1H6SIG4"/>
<dbReference type="InterPro" id="IPR021326">
    <property type="entry name" value="DUF2931"/>
</dbReference>
<dbReference type="RefSeq" id="WP_091309788.1">
    <property type="nucleotide sequence ID" value="NZ_CBCSJU010000002.1"/>
</dbReference>